<feature type="transmembrane region" description="Helical" evidence="1">
    <location>
        <begin position="54"/>
        <end position="74"/>
    </location>
</feature>
<comment type="caution">
    <text evidence="2">The sequence shown here is derived from an EMBL/GenBank/DDBJ whole genome shotgun (WGS) entry which is preliminary data.</text>
</comment>
<evidence type="ECO:0000313" key="2">
    <source>
        <dbReference type="EMBL" id="POQ98353.1"/>
    </source>
</evidence>
<keyword evidence="1" id="KW-0812">Transmembrane</keyword>
<protein>
    <submittedName>
        <fullName evidence="2">Uncharacterized protein</fullName>
    </submittedName>
</protein>
<accession>A0A2S4JFQ8</accession>
<dbReference type="RefSeq" id="WP_103681170.1">
    <property type="nucleotide sequence ID" value="NZ_LPWH01000123.1"/>
</dbReference>
<keyword evidence="1" id="KW-0472">Membrane</keyword>
<keyword evidence="3" id="KW-1185">Reference proteome</keyword>
<sequence length="117" mass="12366">MKPGMIRFICALMLLLVAGNILAGPLLDPTTPSYYLEAAGSSPWQPRGPREPGLSRNLFVLGLVGLTLSLGFALRRPHCTTDVSVGLAGAGLSFTALWRSRLLDDQSASSNSSKPSP</sequence>
<evidence type="ECO:0000313" key="3">
    <source>
        <dbReference type="Proteomes" id="UP000237350"/>
    </source>
</evidence>
<dbReference type="Proteomes" id="UP000237350">
    <property type="component" value="Unassembled WGS sequence"/>
</dbReference>
<evidence type="ECO:0000256" key="1">
    <source>
        <dbReference type="SAM" id="Phobius"/>
    </source>
</evidence>
<dbReference type="AlphaFoldDB" id="A0A2S4JFQ8"/>
<proteinExistence type="predicted"/>
<keyword evidence="1" id="KW-1133">Transmembrane helix</keyword>
<organism evidence="2 3">
    <name type="scientific">Alkalispirochaeta sphaeroplastigenens</name>
    <dbReference type="NCBI Taxonomy" id="1187066"/>
    <lineage>
        <taxon>Bacteria</taxon>
        <taxon>Pseudomonadati</taxon>
        <taxon>Spirochaetota</taxon>
        <taxon>Spirochaetia</taxon>
        <taxon>Spirochaetales</taxon>
        <taxon>Spirochaetaceae</taxon>
        <taxon>Alkalispirochaeta</taxon>
    </lineage>
</organism>
<name>A0A2S4JFQ8_9SPIO</name>
<reference evidence="3" key="1">
    <citation type="submission" date="2015-12" db="EMBL/GenBank/DDBJ databases">
        <authorList>
            <person name="Lodha T.D."/>
            <person name="Chintalapati S."/>
            <person name="Chintalapati V.R."/>
            <person name="Sravanthi T."/>
        </authorList>
    </citation>
    <scope>NUCLEOTIDE SEQUENCE [LARGE SCALE GENOMIC DNA]</scope>
    <source>
        <strain evidence="3">JC133</strain>
    </source>
</reference>
<gene>
    <name evidence="2" type="ORF">AU468_13430</name>
</gene>
<dbReference type="EMBL" id="LPWH01000123">
    <property type="protein sequence ID" value="POQ98353.1"/>
    <property type="molecule type" value="Genomic_DNA"/>
</dbReference>